<dbReference type="Pfam" id="PF07727">
    <property type="entry name" value="RVT_2"/>
    <property type="match status" value="1"/>
</dbReference>
<organism evidence="2 3">
    <name type="scientific">Tanacetum coccineum</name>
    <dbReference type="NCBI Taxonomy" id="301880"/>
    <lineage>
        <taxon>Eukaryota</taxon>
        <taxon>Viridiplantae</taxon>
        <taxon>Streptophyta</taxon>
        <taxon>Embryophyta</taxon>
        <taxon>Tracheophyta</taxon>
        <taxon>Spermatophyta</taxon>
        <taxon>Magnoliopsida</taxon>
        <taxon>eudicotyledons</taxon>
        <taxon>Gunneridae</taxon>
        <taxon>Pentapetalae</taxon>
        <taxon>asterids</taxon>
        <taxon>campanulids</taxon>
        <taxon>Asterales</taxon>
        <taxon>Asteraceae</taxon>
        <taxon>Asteroideae</taxon>
        <taxon>Anthemideae</taxon>
        <taxon>Anthemidinae</taxon>
        <taxon>Tanacetum</taxon>
    </lineage>
</organism>
<accession>A0ABQ5ECJ2</accession>
<gene>
    <name evidence="2" type="ORF">Tco_0974786</name>
</gene>
<dbReference type="InterPro" id="IPR013103">
    <property type="entry name" value="RVT_2"/>
</dbReference>
<feature type="domain" description="Reverse transcriptase Ty1/copia-type" evidence="1">
    <location>
        <begin position="312"/>
        <end position="381"/>
    </location>
</feature>
<reference evidence="2" key="2">
    <citation type="submission" date="2022-01" db="EMBL/GenBank/DDBJ databases">
        <authorList>
            <person name="Yamashiro T."/>
            <person name="Shiraishi A."/>
            <person name="Satake H."/>
            <person name="Nakayama K."/>
        </authorList>
    </citation>
    <scope>NUCLEOTIDE SEQUENCE</scope>
</reference>
<reference evidence="2" key="1">
    <citation type="journal article" date="2022" name="Int. J. Mol. Sci.">
        <title>Draft Genome of Tanacetum Coccineum: Genomic Comparison of Closely Related Tanacetum-Family Plants.</title>
        <authorList>
            <person name="Yamashiro T."/>
            <person name="Shiraishi A."/>
            <person name="Nakayama K."/>
            <person name="Satake H."/>
        </authorList>
    </citation>
    <scope>NUCLEOTIDE SEQUENCE</scope>
</reference>
<protein>
    <submittedName>
        <fullName evidence="2">Retrovirus-related pol polyprotein from transposon TNT 1-94</fullName>
    </submittedName>
</protein>
<name>A0ABQ5ECJ2_9ASTR</name>
<sequence>MDIMFDSAYSPRITRKQDNEGRSPYGAAIFQIVVKLMPDGHPKSTGRPLYTQGQWKVLDKAFFYGVPSISISFDWLCSKTANKPIKQQVKLHTRFLKEYTTSGDGAATTSIKGVKIVFKVGLPLLKYFHADLNFKEISDSLMQGVLTDTENMLACGNPYNEEPVNAAGNIGVSIAFNISTASRPEVSTATLMTPPTTTSVFKDEDIFLADALVMLSDKEKLKGVEIKEKNVICKLCSSNVDEDTTSRLWLQLQQNIIVLRLSVSYSNLMLPRAALSYQAHPYSVSFHQGTEPIRRDRFQYLVKRIGHESLTLAELRNKSHLVAKGYGQEEGINFEESFAPVARLEAVRIFMAYAAHKNFPIFQMEVKTAFLNGLLKAEVFVC</sequence>
<comment type="caution">
    <text evidence="2">The sequence shown here is derived from an EMBL/GenBank/DDBJ whole genome shotgun (WGS) entry which is preliminary data.</text>
</comment>
<evidence type="ECO:0000259" key="1">
    <source>
        <dbReference type="Pfam" id="PF07727"/>
    </source>
</evidence>
<evidence type="ECO:0000313" key="3">
    <source>
        <dbReference type="Proteomes" id="UP001151760"/>
    </source>
</evidence>
<dbReference type="Proteomes" id="UP001151760">
    <property type="component" value="Unassembled WGS sequence"/>
</dbReference>
<keyword evidence="3" id="KW-1185">Reference proteome</keyword>
<proteinExistence type="predicted"/>
<evidence type="ECO:0000313" key="2">
    <source>
        <dbReference type="EMBL" id="GJT48629.1"/>
    </source>
</evidence>
<dbReference type="EMBL" id="BQNB010016170">
    <property type="protein sequence ID" value="GJT48629.1"/>
    <property type="molecule type" value="Genomic_DNA"/>
</dbReference>